<feature type="binding site" evidence="13">
    <location>
        <position position="146"/>
    </location>
    <ligand>
        <name>FMN</name>
        <dbReference type="ChEBI" id="CHEBI:58210"/>
    </ligand>
</feature>
<comment type="cofactor">
    <cofactor evidence="11 13">
        <name>FMN</name>
        <dbReference type="ChEBI" id="CHEBI:58210"/>
    </cofactor>
</comment>
<dbReference type="GO" id="GO:0000049">
    <property type="term" value="F:tRNA binding"/>
    <property type="evidence" value="ECO:0007669"/>
    <property type="project" value="UniProtKB-KW"/>
</dbReference>
<dbReference type="PIRSF" id="PIRSF006621">
    <property type="entry name" value="Dus"/>
    <property type="match status" value="1"/>
</dbReference>
<dbReference type="Proteomes" id="UP000231198">
    <property type="component" value="Unassembled WGS sequence"/>
</dbReference>
<evidence type="ECO:0000256" key="13">
    <source>
        <dbReference type="PIRSR" id="PIRSR006621-2"/>
    </source>
</evidence>
<keyword evidence="8 11" id="KW-0560">Oxidoreductase</keyword>
<dbReference type="GO" id="GO:0050660">
    <property type="term" value="F:flavin adenine dinucleotide binding"/>
    <property type="evidence" value="ECO:0007669"/>
    <property type="project" value="InterPro"/>
</dbReference>
<accession>A0A2H0WSK2</accession>
<comment type="catalytic activity">
    <reaction evidence="9">
        <text>a 5,6-dihydrouridine in tRNA + NADP(+) = a uridine in tRNA + NADPH + H(+)</text>
        <dbReference type="Rhea" id="RHEA:23624"/>
        <dbReference type="Rhea" id="RHEA-COMP:13339"/>
        <dbReference type="Rhea" id="RHEA-COMP:13887"/>
        <dbReference type="ChEBI" id="CHEBI:15378"/>
        <dbReference type="ChEBI" id="CHEBI:57783"/>
        <dbReference type="ChEBI" id="CHEBI:58349"/>
        <dbReference type="ChEBI" id="CHEBI:65315"/>
        <dbReference type="ChEBI" id="CHEBI:74443"/>
    </reaction>
</comment>
<keyword evidence="13" id="KW-0547">Nucleotide-binding</keyword>
<dbReference type="SUPFAM" id="SSF51395">
    <property type="entry name" value="FMN-linked oxidoreductases"/>
    <property type="match status" value="1"/>
</dbReference>
<dbReference type="CDD" id="cd02801">
    <property type="entry name" value="DUS_like_FMN"/>
    <property type="match status" value="1"/>
</dbReference>
<evidence type="ECO:0000256" key="6">
    <source>
        <dbReference type="ARBA" id="ARBA00022857"/>
    </source>
</evidence>
<feature type="binding site" evidence="13">
    <location>
        <position position="68"/>
    </location>
    <ligand>
        <name>FMN</name>
        <dbReference type="ChEBI" id="CHEBI:58210"/>
    </ligand>
</feature>
<dbReference type="PANTHER" id="PTHR11082:SF25">
    <property type="entry name" value="DUS-LIKE FMN-BINDING DOMAIN-CONTAINING PROTEIN"/>
    <property type="match status" value="1"/>
</dbReference>
<evidence type="ECO:0000256" key="5">
    <source>
        <dbReference type="ARBA" id="ARBA00022694"/>
    </source>
</evidence>
<dbReference type="InterPro" id="IPR001269">
    <property type="entry name" value="DUS_fam"/>
</dbReference>
<comment type="similarity">
    <text evidence="11">Belongs to the dus family.</text>
</comment>
<keyword evidence="4 11" id="KW-0288">FMN</keyword>
<dbReference type="GO" id="GO:0017150">
    <property type="term" value="F:tRNA dihydrouridine synthase activity"/>
    <property type="evidence" value="ECO:0007669"/>
    <property type="project" value="InterPro"/>
</dbReference>
<dbReference type="Gene3D" id="1.10.1200.80">
    <property type="entry name" value="Putative flavin oxidoreducatase, domain 2"/>
    <property type="match status" value="1"/>
</dbReference>
<proteinExistence type="inferred from homology"/>
<comment type="function">
    <text evidence="1 11">Catalyzes the synthesis of 5,6-dihydrouridine (D), a modified base found in the D-loop of most tRNAs, via the reduction of the C5-C6 double bond in target uridines.</text>
</comment>
<dbReference type="PANTHER" id="PTHR11082">
    <property type="entry name" value="TRNA-DIHYDROURIDINE SYNTHASE"/>
    <property type="match status" value="1"/>
</dbReference>
<protein>
    <recommendedName>
        <fullName evidence="11">tRNA-dihydrouridine synthase</fullName>
        <ecNumber evidence="11">1.3.1.-</ecNumber>
    </recommendedName>
</protein>
<keyword evidence="2" id="KW-0820">tRNA-binding</keyword>
<reference evidence="16" key="1">
    <citation type="submission" date="2017-09" db="EMBL/GenBank/DDBJ databases">
        <title>Depth-based differentiation of microbial function through sediment-hosted aquifers and enrichment of novel symbionts in the deep terrestrial subsurface.</title>
        <authorList>
            <person name="Probst A.J."/>
            <person name="Ladd B."/>
            <person name="Jarett J.K."/>
            <person name="Geller-Mcgrath D.E."/>
            <person name="Sieber C.M.K."/>
            <person name="Emerson J.B."/>
            <person name="Anantharaman K."/>
            <person name="Thomas B.C."/>
            <person name="Malmstrom R."/>
            <person name="Stieglmeier M."/>
            <person name="Klingl A."/>
            <person name="Woyke T."/>
            <person name="Ryan C.M."/>
            <person name="Banfield J.F."/>
        </authorList>
    </citation>
    <scope>NUCLEOTIDE SEQUENCE [LARGE SCALE GENOMIC DNA]</scope>
</reference>
<evidence type="ECO:0000256" key="11">
    <source>
        <dbReference type="PIRNR" id="PIRNR006621"/>
    </source>
</evidence>
<evidence type="ECO:0000256" key="9">
    <source>
        <dbReference type="ARBA" id="ARBA00048205"/>
    </source>
</evidence>
<dbReference type="Gene3D" id="3.20.20.70">
    <property type="entry name" value="Aldolase class I"/>
    <property type="match status" value="1"/>
</dbReference>
<comment type="catalytic activity">
    <reaction evidence="10">
        <text>a 5,6-dihydrouridine in tRNA + NAD(+) = a uridine in tRNA + NADH + H(+)</text>
        <dbReference type="Rhea" id="RHEA:54452"/>
        <dbReference type="Rhea" id="RHEA-COMP:13339"/>
        <dbReference type="Rhea" id="RHEA-COMP:13887"/>
        <dbReference type="ChEBI" id="CHEBI:15378"/>
        <dbReference type="ChEBI" id="CHEBI:57540"/>
        <dbReference type="ChEBI" id="CHEBI:57945"/>
        <dbReference type="ChEBI" id="CHEBI:65315"/>
        <dbReference type="ChEBI" id="CHEBI:74443"/>
    </reaction>
</comment>
<dbReference type="EMBL" id="PEZG01000056">
    <property type="protein sequence ID" value="PIS15662.1"/>
    <property type="molecule type" value="Genomic_DNA"/>
</dbReference>
<sequence length="326" mass="36576">MDMIKRPIIGLAPMDGITDAPFRYIVEKHGRPDVLRTEFIPVELFKFNPDKAKQLMFRYPSKAPLLVQLVGTNPELFYFAALTAIRHGCEGIDINMGCPDTGTVKKGAGAALILNPNLAKRIVENVKKATDEMYKSSGIKIPVSIKTRIGYEKPITKDWMSQLVDMHPDMIAVHGRTALQKYSGLADWEEIAIAAEIAKKNKILFLGNGDIQNKKEALKKIEKYDIDGVLIGRAALGNPWIFSGETPDLKTRMNVMIEHCEKFQEFRRDMKDIVPMRKHLAWYCTGFHGSARIRDAMTKVCTVGDVKKIAESLFLDVENPGIDGRA</sequence>
<evidence type="ECO:0000313" key="16">
    <source>
        <dbReference type="Proteomes" id="UP000231198"/>
    </source>
</evidence>
<evidence type="ECO:0000256" key="8">
    <source>
        <dbReference type="ARBA" id="ARBA00023002"/>
    </source>
</evidence>
<comment type="caution">
    <text evidence="15">The sequence shown here is derived from an EMBL/GenBank/DDBJ whole genome shotgun (WGS) entry which is preliminary data.</text>
</comment>
<organism evidence="15 16">
    <name type="scientific">Candidatus Roizmanbacteria bacterium CG09_land_8_20_14_0_10_41_9</name>
    <dbReference type="NCBI Taxonomy" id="1974850"/>
    <lineage>
        <taxon>Bacteria</taxon>
        <taxon>Candidatus Roizmaniibacteriota</taxon>
    </lineage>
</organism>
<keyword evidence="6" id="KW-0521">NADP</keyword>
<feature type="binding site" evidence="13">
    <location>
        <position position="174"/>
    </location>
    <ligand>
        <name>FMN</name>
        <dbReference type="ChEBI" id="CHEBI:58210"/>
    </ligand>
</feature>
<keyword evidence="7" id="KW-0694">RNA-binding</keyword>
<name>A0A2H0WSK2_9BACT</name>
<evidence type="ECO:0000259" key="14">
    <source>
        <dbReference type="Pfam" id="PF01207"/>
    </source>
</evidence>
<evidence type="ECO:0000256" key="3">
    <source>
        <dbReference type="ARBA" id="ARBA00022630"/>
    </source>
</evidence>
<dbReference type="InterPro" id="IPR024036">
    <property type="entry name" value="tRNA-dHydroUridine_Synthase_C"/>
</dbReference>
<keyword evidence="3 11" id="KW-0285">Flavoprotein</keyword>
<evidence type="ECO:0000256" key="4">
    <source>
        <dbReference type="ARBA" id="ARBA00022643"/>
    </source>
</evidence>
<feature type="binding site" evidence="13">
    <location>
        <begin position="232"/>
        <end position="233"/>
    </location>
    <ligand>
        <name>FMN</name>
        <dbReference type="ChEBI" id="CHEBI:58210"/>
    </ligand>
</feature>
<evidence type="ECO:0000256" key="12">
    <source>
        <dbReference type="PIRSR" id="PIRSR006621-1"/>
    </source>
</evidence>
<dbReference type="InterPro" id="IPR035587">
    <property type="entry name" value="DUS-like_FMN-bd"/>
</dbReference>
<gene>
    <name evidence="15" type="ORF">COT62_02425</name>
</gene>
<evidence type="ECO:0000313" key="15">
    <source>
        <dbReference type="EMBL" id="PIS15662.1"/>
    </source>
</evidence>
<dbReference type="EC" id="1.3.1.-" evidence="11"/>
<feature type="domain" description="DUS-like FMN-binding" evidence="14">
    <location>
        <begin position="11"/>
        <end position="309"/>
    </location>
</feature>
<dbReference type="Pfam" id="PF01207">
    <property type="entry name" value="Dus"/>
    <property type="match status" value="1"/>
</dbReference>
<feature type="active site" description="Proton donor" evidence="12">
    <location>
        <position position="98"/>
    </location>
</feature>
<evidence type="ECO:0000256" key="1">
    <source>
        <dbReference type="ARBA" id="ARBA00002790"/>
    </source>
</evidence>
<evidence type="ECO:0000256" key="10">
    <source>
        <dbReference type="ARBA" id="ARBA00048802"/>
    </source>
</evidence>
<dbReference type="InterPro" id="IPR013785">
    <property type="entry name" value="Aldolase_TIM"/>
</dbReference>
<dbReference type="AlphaFoldDB" id="A0A2H0WSK2"/>
<keyword evidence="5 11" id="KW-0819">tRNA processing</keyword>
<evidence type="ECO:0000256" key="7">
    <source>
        <dbReference type="ARBA" id="ARBA00022884"/>
    </source>
</evidence>
<evidence type="ECO:0000256" key="2">
    <source>
        <dbReference type="ARBA" id="ARBA00022555"/>
    </source>
</evidence>